<dbReference type="RefSeq" id="WP_220483088.1">
    <property type="nucleotide sequence ID" value="NZ_JACJIQ010000014.1"/>
</dbReference>
<reference evidence="1 2" key="1">
    <citation type="submission" date="2020-08" db="EMBL/GenBank/DDBJ databases">
        <title>Genomic Encyclopedia of Type Strains, Phase IV (KMG-IV): sequencing the most valuable type-strain genomes for metagenomic binning, comparative biology and taxonomic classification.</title>
        <authorList>
            <person name="Goeker M."/>
        </authorList>
    </citation>
    <scope>NUCLEOTIDE SEQUENCE [LARGE SCALE GENOMIC DNA]</scope>
    <source>
        <strain evidence="1 2">DSM 29854</strain>
    </source>
</reference>
<protein>
    <submittedName>
        <fullName evidence="1">Uncharacterized protein</fullName>
    </submittedName>
</protein>
<dbReference type="Proteomes" id="UP000563094">
    <property type="component" value="Unassembled WGS sequence"/>
</dbReference>
<gene>
    <name evidence="1" type="ORF">FHS90_003394</name>
</gene>
<accession>A0A839GG77</accession>
<sequence length="119" mass="13117">MKVKCGKCGIELTEELESLDDTTLLNETDEQSYVPIGKLFISDGEYYTGTEGKIIINCADLKNAKNHPDIIRLQGCCGLDGLNGNNKVCINGHEVGTEKSDCWIAHGVILEREFVVIEK</sequence>
<proteinExistence type="predicted"/>
<evidence type="ECO:0000313" key="1">
    <source>
        <dbReference type="EMBL" id="MBA9078664.1"/>
    </source>
</evidence>
<keyword evidence="2" id="KW-1185">Reference proteome</keyword>
<evidence type="ECO:0000313" key="2">
    <source>
        <dbReference type="Proteomes" id="UP000563094"/>
    </source>
</evidence>
<name>A0A839GG77_9BACT</name>
<organism evidence="1 2">
    <name type="scientific">Rufibacter quisquiliarum</name>
    <dbReference type="NCBI Taxonomy" id="1549639"/>
    <lineage>
        <taxon>Bacteria</taxon>
        <taxon>Pseudomonadati</taxon>
        <taxon>Bacteroidota</taxon>
        <taxon>Cytophagia</taxon>
        <taxon>Cytophagales</taxon>
        <taxon>Hymenobacteraceae</taxon>
        <taxon>Rufibacter</taxon>
    </lineage>
</organism>
<dbReference type="EMBL" id="JACJIQ010000014">
    <property type="protein sequence ID" value="MBA9078664.1"/>
    <property type="molecule type" value="Genomic_DNA"/>
</dbReference>
<comment type="caution">
    <text evidence="1">The sequence shown here is derived from an EMBL/GenBank/DDBJ whole genome shotgun (WGS) entry which is preliminary data.</text>
</comment>
<dbReference type="AlphaFoldDB" id="A0A839GG77"/>